<evidence type="ECO:0008006" key="4">
    <source>
        <dbReference type="Google" id="ProtNLM"/>
    </source>
</evidence>
<evidence type="ECO:0000313" key="2">
    <source>
        <dbReference type="EMBL" id="KAB2489850.1"/>
    </source>
</evidence>
<feature type="transmembrane region" description="Helical" evidence="1">
    <location>
        <begin position="73"/>
        <end position="92"/>
    </location>
</feature>
<evidence type="ECO:0000256" key="1">
    <source>
        <dbReference type="SAM" id="Phobius"/>
    </source>
</evidence>
<evidence type="ECO:0000313" key="3">
    <source>
        <dbReference type="Proteomes" id="UP000477920"/>
    </source>
</evidence>
<dbReference type="RefSeq" id="WP_151640296.1">
    <property type="nucleotide sequence ID" value="NZ_WBPB01000079.1"/>
</dbReference>
<protein>
    <recommendedName>
        <fullName evidence="4">Group-specific protein</fullName>
    </recommendedName>
</protein>
<keyword evidence="1" id="KW-0812">Transmembrane</keyword>
<dbReference type="Proteomes" id="UP000477920">
    <property type="component" value="Unassembled WGS sequence"/>
</dbReference>
<reference evidence="2 3" key="1">
    <citation type="submission" date="2019-10" db="EMBL/GenBank/DDBJ databases">
        <title>Bacillus from the desert of Cuatro Cinegas, Coahuila.</title>
        <authorList>
            <person name="Olmedo-Alvarez G."/>
            <person name="Saldana S."/>
            <person name="Barcelo D."/>
        </authorList>
    </citation>
    <scope>NUCLEOTIDE SEQUENCE [LARGE SCALE GENOMIC DNA]</scope>
    <source>
        <strain evidence="2 3">CH101a_3T</strain>
    </source>
</reference>
<sequence length="106" mass="12054">MKELNFKDRCIQILAIIPTIIFFLWSIYYCFHLFVGVDIPGVNPISQFILGWVTLFMAIGSIIYIIKPNADALNFFVKTVCGLIGISIILFADKITYLAKIFIESL</sequence>
<feature type="transmembrane region" description="Helical" evidence="1">
    <location>
        <begin position="12"/>
        <end position="35"/>
    </location>
</feature>
<name>A0AB34CWG3_BACCE</name>
<keyword evidence="1" id="KW-1133">Transmembrane helix</keyword>
<accession>A0AB34CWG3</accession>
<gene>
    <name evidence="2" type="ORF">F8158_30745</name>
</gene>
<organism evidence="2 3">
    <name type="scientific">Bacillus cereus</name>
    <dbReference type="NCBI Taxonomy" id="1396"/>
    <lineage>
        <taxon>Bacteria</taxon>
        <taxon>Bacillati</taxon>
        <taxon>Bacillota</taxon>
        <taxon>Bacilli</taxon>
        <taxon>Bacillales</taxon>
        <taxon>Bacillaceae</taxon>
        <taxon>Bacillus</taxon>
        <taxon>Bacillus cereus group</taxon>
    </lineage>
</organism>
<feature type="transmembrane region" description="Helical" evidence="1">
    <location>
        <begin position="47"/>
        <end position="66"/>
    </location>
</feature>
<dbReference type="AlphaFoldDB" id="A0AB34CWG3"/>
<keyword evidence="1" id="KW-0472">Membrane</keyword>
<proteinExistence type="predicted"/>
<comment type="caution">
    <text evidence="2">The sequence shown here is derived from an EMBL/GenBank/DDBJ whole genome shotgun (WGS) entry which is preliminary data.</text>
</comment>
<dbReference type="EMBL" id="WBPB01000079">
    <property type="protein sequence ID" value="KAB2489850.1"/>
    <property type="molecule type" value="Genomic_DNA"/>
</dbReference>